<dbReference type="GO" id="GO:0003755">
    <property type="term" value="F:peptidyl-prolyl cis-trans isomerase activity"/>
    <property type="evidence" value="ECO:0007669"/>
    <property type="project" value="UniProtKB-UniRule"/>
</dbReference>
<dbReference type="HAMAP" id="MF_00303">
    <property type="entry name" value="Trigger_factor_Tig"/>
    <property type="match status" value="1"/>
</dbReference>
<feature type="coiled-coil region" evidence="15">
    <location>
        <begin position="263"/>
        <end position="295"/>
    </location>
</feature>
<dbReference type="EC" id="5.2.1.8" evidence="3 12"/>
<evidence type="ECO:0000256" key="5">
    <source>
        <dbReference type="ARBA" id="ARBA00022618"/>
    </source>
</evidence>
<dbReference type="Pfam" id="PF05698">
    <property type="entry name" value="Trigger_C"/>
    <property type="match status" value="1"/>
</dbReference>
<dbReference type="Proteomes" id="UP000030416">
    <property type="component" value="Unassembled WGS sequence"/>
</dbReference>
<evidence type="ECO:0000313" key="18">
    <source>
        <dbReference type="Proteomes" id="UP000030416"/>
    </source>
</evidence>
<dbReference type="Pfam" id="PF05697">
    <property type="entry name" value="Trigger_N"/>
    <property type="match status" value="1"/>
</dbReference>
<dbReference type="NCBIfam" id="TIGR00115">
    <property type="entry name" value="tig"/>
    <property type="match status" value="1"/>
</dbReference>
<dbReference type="PROSITE" id="PS50059">
    <property type="entry name" value="FKBP_PPIASE"/>
    <property type="match status" value="1"/>
</dbReference>
<comment type="caution">
    <text evidence="17">The sequence shown here is derived from an EMBL/GenBank/DDBJ whole genome shotgun (WGS) entry which is preliminary data.</text>
</comment>
<dbReference type="GO" id="GO:0051301">
    <property type="term" value="P:cell division"/>
    <property type="evidence" value="ECO:0007669"/>
    <property type="project" value="UniProtKB-KW"/>
</dbReference>
<keyword evidence="6 12" id="KW-0697">Rotamase</keyword>
<comment type="catalytic activity">
    <reaction evidence="1 12 13">
        <text>[protein]-peptidylproline (omega=180) = [protein]-peptidylproline (omega=0)</text>
        <dbReference type="Rhea" id="RHEA:16237"/>
        <dbReference type="Rhea" id="RHEA-COMP:10747"/>
        <dbReference type="Rhea" id="RHEA-COMP:10748"/>
        <dbReference type="ChEBI" id="CHEBI:83833"/>
        <dbReference type="ChEBI" id="CHEBI:83834"/>
        <dbReference type="EC" id="5.2.1.8"/>
    </reaction>
</comment>
<dbReference type="eggNOG" id="COG0544">
    <property type="taxonomic scope" value="Bacteria"/>
</dbReference>
<dbReference type="SUPFAM" id="SSF102735">
    <property type="entry name" value="Trigger factor ribosome-binding domain"/>
    <property type="match status" value="1"/>
</dbReference>
<dbReference type="GO" id="GO:0043335">
    <property type="term" value="P:protein unfolding"/>
    <property type="evidence" value="ECO:0007669"/>
    <property type="project" value="TreeGrafter"/>
</dbReference>
<dbReference type="Gene3D" id="3.10.50.40">
    <property type="match status" value="1"/>
</dbReference>
<keyword evidence="18" id="KW-1185">Reference proteome</keyword>
<evidence type="ECO:0000256" key="7">
    <source>
        <dbReference type="ARBA" id="ARBA00023186"/>
    </source>
</evidence>
<dbReference type="GO" id="GO:0051083">
    <property type="term" value="P:'de novo' cotranslational protein folding"/>
    <property type="evidence" value="ECO:0007669"/>
    <property type="project" value="TreeGrafter"/>
</dbReference>
<comment type="subcellular location">
    <subcellularLocation>
        <location evidence="12">Cytoplasm</location>
    </subcellularLocation>
    <text evidence="12">About half TF is bound to the ribosome near the polypeptide exit tunnel while the other half is free in the cytoplasm.</text>
</comment>
<proteinExistence type="inferred from homology"/>
<protein>
    <recommendedName>
        <fullName evidence="4 12">Trigger factor</fullName>
        <shortName evidence="12">TF</shortName>
        <ecNumber evidence="3 12">5.2.1.8</ecNumber>
    </recommendedName>
    <alternativeName>
        <fullName evidence="11 12">PPIase</fullName>
    </alternativeName>
</protein>
<dbReference type="SUPFAM" id="SSF54534">
    <property type="entry name" value="FKBP-like"/>
    <property type="match status" value="1"/>
</dbReference>
<comment type="function">
    <text evidence="10 12">Involved in protein export. Acts as a chaperone by maintaining the newly synthesized protein in an open conformation. Functions as a peptidyl-prolyl cis-trans isomerase.</text>
</comment>
<evidence type="ECO:0000256" key="6">
    <source>
        <dbReference type="ARBA" id="ARBA00023110"/>
    </source>
</evidence>
<evidence type="ECO:0000256" key="9">
    <source>
        <dbReference type="ARBA" id="ARBA00023306"/>
    </source>
</evidence>
<dbReference type="STRING" id="1384049.CD29_09870"/>
<dbReference type="InterPro" id="IPR008881">
    <property type="entry name" value="Trigger_fac_ribosome-bd_bac"/>
</dbReference>
<dbReference type="OrthoDB" id="9767721at2"/>
<dbReference type="RefSeq" id="WP_036185875.1">
    <property type="nucleotide sequence ID" value="NZ_AVDA01000010.1"/>
</dbReference>
<evidence type="ECO:0000256" key="15">
    <source>
        <dbReference type="SAM" id="Coils"/>
    </source>
</evidence>
<keyword evidence="5 12" id="KW-0132">Cell division</keyword>
<dbReference type="AlphaFoldDB" id="A0A0A3I579"/>
<dbReference type="FunFam" id="3.10.50.40:FF:000001">
    <property type="entry name" value="Trigger factor"/>
    <property type="match status" value="1"/>
</dbReference>
<evidence type="ECO:0000256" key="4">
    <source>
        <dbReference type="ARBA" id="ARBA00016902"/>
    </source>
</evidence>
<evidence type="ECO:0000256" key="10">
    <source>
        <dbReference type="ARBA" id="ARBA00024849"/>
    </source>
</evidence>
<keyword evidence="15" id="KW-0175">Coiled coil</keyword>
<dbReference type="Gene3D" id="1.10.3120.10">
    <property type="entry name" value="Trigger factor, C-terminal domain"/>
    <property type="match status" value="1"/>
</dbReference>
<dbReference type="InterPro" id="IPR008880">
    <property type="entry name" value="Trigger_fac_C"/>
</dbReference>
<dbReference type="InterPro" id="IPR037041">
    <property type="entry name" value="Trigger_fac_C_sf"/>
</dbReference>
<dbReference type="PIRSF" id="PIRSF003095">
    <property type="entry name" value="Trigger_factor"/>
    <property type="match status" value="1"/>
</dbReference>
<sequence length="430" mass="47661">MSAKWEKQEGNSGVLTIEVPAEEVNKAIDKAFAKVVKEINVPGFRKGKMPRQLFEKRFGVEALYQDALEILVPDAYSNAIDEAGIVPVDYPQIDGTESFAKGEAFTFTATVTVKPEPKLGEYKGLEVTKASSEVTDEEIEEQIQSQLARKAELEIKEDEAIVEGDTAVIDFEGFVGDEAFEGGKGEDYPLEIGSGSFIPGFEEQLVGLKTGEAKDVVVTFPEEYHAAELAGKEATFKVTVKEVKTKVLPELNDEFAKEIDPEVESLDALRAKLKEQAAEQKKSEAEATLRDELVEKAAENAEMDIPEAMTHNEIHRMIDEFGQRLQMQGMTLDLYYQFSGQDEHALHEQMRPDAEKRVRISLTLEAIAKAEGIEVGQEDIDAELEKMGAQFGMSKDQILTALGGTTEILENDVRTQKTVEFLVENAKITE</sequence>
<dbReference type="EMBL" id="JPVN01000010">
    <property type="protein sequence ID" value="KGR78675.1"/>
    <property type="molecule type" value="Genomic_DNA"/>
</dbReference>
<dbReference type="GO" id="GO:0043022">
    <property type="term" value="F:ribosome binding"/>
    <property type="evidence" value="ECO:0007669"/>
    <property type="project" value="TreeGrafter"/>
</dbReference>
<keyword evidence="7 12" id="KW-0143">Chaperone</keyword>
<dbReference type="PANTHER" id="PTHR30560:SF3">
    <property type="entry name" value="TRIGGER FACTOR-LIKE PROTEIN TIG, CHLOROPLASTIC"/>
    <property type="match status" value="1"/>
</dbReference>
<evidence type="ECO:0000256" key="3">
    <source>
        <dbReference type="ARBA" id="ARBA00013194"/>
    </source>
</evidence>
<evidence type="ECO:0000256" key="13">
    <source>
        <dbReference type="PROSITE-ProRule" id="PRU00277"/>
    </source>
</evidence>
<dbReference type="InterPro" id="IPR005215">
    <property type="entry name" value="Trig_fac"/>
</dbReference>
<dbReference type="GO" id="GO:0044183">
    <property type="term" value="F:protein folding chaperone"/>
    <property type="evidence" value="ECO:0007669"/>
    <property type="project" value="TreeGrafter"/>
</dbReference>
<reference evidence="17 18" key="1">
    <citation type="submission" date="2014-02" db="EMBL/GenBank/DDBJ databases">
        <title>Draft genome sequence of Lysinibacillus manganicus DSM 26584T.</title>
        <authorList>
            <person name="Zhang F."/>
            <person name="Wang G."/>
            <person name="Zhang L."/>
        </authorList>
    </citation>
    <scope>NUCLEOTIDE SEQUENCE [LARGE SCALE GENOMIC DNA]</scope>
    <source>
        <strain evidence="17 18">DSM 26584</strain>
    </source>
</reference>
<organism evidence="17 18">
    <name type="scientific">Ureibacillus manganicus DSM 26584</name>
    <dbReference type="NCBI Taxonomy" id="1384049"/>
    <lineage>
        <taxon>Bacteria</taxon>
        <taxon>Bacillati</taxon>
        <taxon>Bacillota</taxon>
        <taxon>Bacilli</taxon>
        <taxon>Bacillales</taxon>
        <taxon>Caryophanaceae</taxon>
        <taxon>Ureibacillus</taxon>
    </lineage>
</organism>
<keyword evidence="9 12" id="KW-0131">Cell cycle</keyword>
<gene>
    <name evidence="12 17" type="primary">tig</name>
    <name evidence="17" type="ORF">CD29_09870</name>
</gene>
<evidence type="ECO:0000313" key="17">
    <source>
        <dbReference type="EMBL" id="KGR78675.1"/>
    </source>
</evidence>
<evidence type="ECO:0000259" key="16">
    <source>
        <dbReference type="PROSITE" id="PS50059"/>
    </source>
</evidence>
<accession>A0A0A3I579</accession>
<dbReference type="InterPro" id="IPR001179">
    <property type="entry name" value="PPIase_FKBP_dom"/>
</dbReference>
<evidence type="ECO:0000256" key="11">
    <source>
        <dbReference type="ARBA" id="ARBA00029986"/>
    </source>
</evidence>
<dbReference type="InterPro" id="IPR046357">
    <property type="entry name" value="PPIase_dom_sf"/>
</dbReference>
<dbReference type="PANTHER" id="PTHR30560">
    <property type="entry name" value="TRIGGER FACTOR CHAPERONE AND PEPTIDYL-PROLYL CIS/TRANS ISOMERASE"/>
    <property type="match status" value="1"/>
</dbReference>
<evidence type="ECO:0000256" key="12">
    <source>
        <dbReference type="HAMAP-Rule" id="MF_00303"/>
    </source>
</evidence>
<evidence type="ECO:0000256" key="2">
    <source>
        <dbReference type="ARBA" id="ARBA00005464"/>
    </source>
</evidence>
<dbReference type="InterPro" id="IPR027304">
    <property type="entry name" value="Trigger_fact/SurA_dom_sf"/>
</dbReference>
<dbReference type="Gene3D" id="3.30.70.1050">
    <property type="entry name" value="Trigger factor ribosome-binding domain"/>
    <property type="match status" value="1"/>
</dbReference>
<keyword evidence="12" id="KW-0963">Cytoplasm</keyword>
<dbReference type="SUPFAM" id="SSF109998">
    <property type="entry name" value="Triger factor/SurA peptide-binding domain-like"/>
    <property type="match status" value="1"/>
</dbReference>
<feature type="domain" description="PPIase FKBP-type" evidence="16">
    <location>
        <begin position="164"/>
        <end position="246"/>
    </location>
</feature>
<comment type="similarity">
    <text evidence="2 12 14">Belongs to the FKBP-type PPIase family. Tig subfamily.</text>
</comment>
<evidence type="ECO:0000256" key="8">
    <source>
        <dbReference type="ARBA" id="ARBA00023235"/>
    </source>
</evidence>
<comment type="domain">
    <text evidence="12">Consists of 3 domains; the N-terminus binds the ribosome, the middle domain has PPIase activity, while the C-terminus has intrinsic chaperone activity on its own.</text>
</comment>
<name>A0A0A3I579_9BACL</name>
<dbReference type="GO" id="GO:0005737">
    <property type="term" value="C:cytoplasm"/>
    <property type="evidence" value="ECO:0007669"/>
    <property type="project" value="UniProtKB-SubCell"/>
</dbReference>
<evidence type="ECO:0000256" key="1">
    <source>
        <dbReference type="ARBA" id="ARBA00000971"/>
    </source>
</evidence>
<dbReference type="Pfam" id="PF00254">
    <property type="entry name" value="FKBP_C"/>
    <property type="match status" value="1"/>
</dbReference>
<keyword evidence="8 12" id="KW-0413">Isomerase</keyword>
<dbReference type="GO" id="GO:0015031">
    <property type="term" value="P:protein transport"/>
    <property type="evidence" value="ECO:0007669"/>
    <property type="project" value="UniProtKB-UniRule"/>
</dbReference>
<dbReference type="InterPro" id="IPR036611">
    <property type="entry name" value="Trigger_fac_ribosome-bd_sf"/>
</dbReference>
<evidence type="ECO:0000256" key="14">
    <source>
        <dbReference type="RuleBase" id="RU003914"/>
    </source>
</evidence>